<proteinExistence type="predicted"/>
<dbReference type="AlphaFoldDB" id="A0A5N5J2T5"/>
<evidence type="ECO:0000313" key="2">
    <source>
        <dbReference type="EMBL" id="KAB5488301.1"/>
    </source>
</evidence>
<dbReference type="InterPro" id="IPR032466">
    <property type="entry name" value="Metal_Hydrolase"/>
</dbReference>
<dbReference type="GO" id="GO:0016810">
    <property type="term" value="F:hydrolase activity, acting on carbon-nitrogen (but not peptide) bonds"/>
    <property type="evidence" value="ECO:0007669"/>
    <property type="project" value="InterPro"/>
</dbReference>
<organism evidence="2 3">
    <name type="scientific">Flagellimonas hadalis</name>
    <dbReference type="NCBI Taxonomy" id="2597517"/>
    <lineage>
        <taxon>Bacteria</taxon>
        <taxon>Pseudomonadati</taxon>
        <taxon>Bacteroidota</taxon>
        <taxon>Flavobacteriia</taxon>
        <taxon>Flavobacteriales</taxon>
        <taxon>Flavobacteriaceae</taxon>
        <taxon>Flagellimonas</taxon>
    </lineage>
</organism>
<dbReference type="PANTHER" id="PTHR43135:SF3">
    <property type="entry name" value="ALPHA-D-RIBOSE 1-METHYLPHOSPHONATE 5-TRIPHOSPHATE DIPHOSPHATASE"/>
    <property type="match status" value="1"/>
</dbReference>
<reference evidence="2" key="1">
    <citation type="submission" date="2019-10" db="EMBL/GenBank/DDBJ databases">
        <title>Muricauda hadale sp. nov., a piezophilic bacterium isolated from hadopelagic water of the Mariana Trench.</title>
        <authorList>
            <person name="Wei Y."/>
        </authorList>
    </citation>
    <scope>NUCLEOTIDE SEQUENCE [LARGE SCALE GENOMIC DNA]</scope>
    <source>
        <strain evidence="2">MT-229</strain>
    </source>
</reference>
<feature type="domain" description="Amidohydrolase-related" evidence="1">
    <location>
        <begin position="81"/>
        <end position="487"/>
    </location>
</feature>
<dbReference type="InterPro" id="IPR006680">
    <property type="entry name" value="Amidohydro-rel"/>
</dbReference>
<dbReference type="Gene3D" id="2.30.40.10">
    <property type="entry name" value="Urease, subunit C, domain 1"/>
    <property type="match status" value="1"/>
</dbReference>
<dbReference type="Proteomes" id="UP000319204">
    <property type="component" value="Unassembled WGS sequence"/>
</dbReference>
<keyword evidence="3" id="KW-1185">Reference proteome</keyword>
<dbReference type="InterPro" id="IPR011059">
    <property type="entry name" value="Metal-dep_hydrolase_composite"/>
</dbReference>
<dbReference type="SUPFAM" id="SSF51338">
    <property type="entry name" value="Composite domain of metallo-dependent hydrolases"/>
    <property type="match status" value="1"/>
</dbReference>
<sequence>MKKIILLIVILPLFSCKDTQGRLTLTQGVHISNITIISSEDATYSPYVGHLVIEKDKIVYLDKNEPSVSGKFEKIDGTGKFVIPGLIDSHVHITEVQGMLPHHMEKYPELAEEFNKQMPRSYLYHGFTTLINLGGISEEQLTSFNAQPIKPDLFHTGRSGASVANGYPMNFAPEQFRFEGTPNFVYLESEADNIPAKFEPSDHTPKAVVSRTKNSGAIAVKSYYESGFRNMPKLPVPTKSIMDDLLSEAHSNGLVLTVHGNSLEAHSFLADVGVDVIAHGLWNWGKYKDVPKDSLPTEIRNVLDLQIQKQIGYTPTLTVIAGEEALADDSFLSNPELNKIVPKKLLEWYRTEEGKWFAKDLFGDYPAEEIHAIYGRIQAHAKLALKYLSDNGGLILFGTDTPSAPTYGNQPGHNGFWELKLMDEAGVPLDQILASATINNAKAFKLFSDVGSIKVGKKANLILMTKNPLKEIEAYNAIENIVLRGKVLIRENLSAKQ</sequence>
<accession>A0A5N5J2T5</accession>
<dbReference type="EMBL" id="VNIK02000006">
    <property type="protein sequence ID" value="KAB5488301.1"/>
    <property type="molecule type" value="Genomic_DNA"/>
</dbReference>
<comment type="caution">
    <text evidence="2">The sequence shown here is derived from an EMBL/GenBank/DDBJ whole genome shotgun (WGS) entry which is preliminary data.</text>
</comment>
<name>A0A5N5J2T5_9FLAO</name>
<dbReference type="PANTHER" id="PTHR43135">
    <property type="entry name" value="ALPHA-D-RIBOSE 1-METHYLPHOSPHONATE 5-TRIPHOSPHATE DIPHOSPHATASE"/>
    <property type="match status" value="1"/>
</dbReference>
<dbReference type="SUPFAM" id="SSF51556">
    <property type="entry name" value="Metallo-dependent hydrolases"/>
    <property type="match status" value="1"/>
</dbReference>
<dbReference type="RefSeq" id="WP_151890585.1">
    <property type="nucleotide sequence ID" value="NZ_VNIK02000006.1"/>
</dbReference>
<protein>
    <submittedName>
        <fullName evidence="2">Amidohydrolase family protein</fullName>
    </submittedName>
</protein>
<dbReference type="Gene3D" id="3.20.20.140">
    <property type="entry name" value="Metal-dependent hydrolases"/>
    <property type="match status" value="1"/>
</dbReference>
<evidence type="ECO:0000259" key="1">
    <source>
        <dbReference type="Pfam" id="PF01979"/>
    </source>
</evidence>
<dbReference type="OrthoDB" id="9797498at2"/>
<dbReference type="InterPro" id="IPR051781">
    <property type="entry name" value="Metallo-dep_Hydrolase"/>
</dbReference>
<gene>
    <name evidence="2" type="ORF">FOT42_010815</name>
</gene>
<evidence type="ECO:0000313" key="3">
    <source>
        <dbReference type="Proteomes" id="UP000319204"/>
    </source>
</evidence>
<dbReference type="Pfam" id="PF01979">
    <property type="entry name" value="Amidohydro_1"/>
    <property type="match status" value="1"/>
</dbReference>